<evidence type="ECO:0000256" key="3">
    <source>
        <dbReference type="ARBA" id="ARBA00023012"/>
    </source>
</evidence>
<evidence type="ECO:0000259" key="11">
    <source>
        <dbReference type="PROSITE" id="PS51755"/>
    </source>
</evidence>
<dbReference type="GO" id="GO:0005829">
    <property type="term" value="C:cytosol"/>
    <property type="evidence" value="ECO:0007669"/>
    <property type="project" value="TreeGrafter"/>
</dbReference>
<feature type="domain" description="OmpR/PhoB-type" evidence="11">
    <location>
        <begin position="17"/>
        <end position="117"/>
    </location>
</feature>
<dbReference type="PANTHER" id="PTHR48111:SF1">
    <property type="entry name" value="TWO-COMPONENT RESPONSE REGULATOR ORR33"/>
    <property type="match status" value="1"/>
</dbReference>
<feature type="modified residue" description="4-aspartylphosphate" evidence="8">
    <location>
        <position position="51"/>
    </location>
</feature>
<dbReference type="InterPro" id="IPR016032">
    <property type="entry name" value="Sig_transdc_resp-reg_C-effctor"/>
</dbReference>
<dbReference type="PROSITE" id="PS51755">
    <property type="entry name" value="OMPR_PHOB"/>
    <property type="match status" value="1"/>
</dbReference>
<evidence type="ECO:0000256" key="4">
    <source>
        <dbReference type="ARBA" id="ARBA00023015"/>
    </source>
</evidence>
<evidence type="ECO:0000256" key="8">
    <source>
        <dbReference type="PROSITE-ProRule" id="PRU00169"/>
    </source>
</evidence>
<dbReference type="SUPFAM" id="SSF46894">
    <property type="entry name" value="C-terminal effector domain of the bipartite response regulators"/>
    <property type="match status" value="1"/>
</dbReference>
<proteinExistence type="predicted"/>
<dbReference type="GO" id="GO:0000976">
    <property type="term" value="F:transcription cis-regulatory region binding"/>
    <property type="evidence" value="ECO:0007669"/>
    <property type="project" value="TreeGrafter"/>
</dbReference>
<dbReference type="Gene3D" id="3.40.50.2300">
    <property type="match status" value="1"/>
</dbReference>
<dbReference type="AlphaFoldDB" id="A0A943DBX2"/>
<keyword evidence="4" id="KW-0805">Transcription regulation</keyword>
<feature type="DNA-binding region" description="OmpR/PhoB-type" evidence="9">
    <location>
        <begin position="17"/>
        <end position="117"/>
    </location>
</feature>
<dbReference type="InterPro" id="IPR001789">
    <property type="entry name" value="Sig_transdc_resp-reg_receiver"/>
</dbReference>
<gene>
    <name evidence="12" type="ORF">KHY36_14360</name>
</gene>
<dbReference type="SMART" id="SM00862">
    <property type="entry name" value="Trans_reg_C"/>
    <property type="match status" value="1"/>
</dbReference>
<dbReference type="Gene3D" id="1.10.10.10">
    <property type="entry name" value="Winged helix-like DNA-binding domain superfamily/Winged helix DNA-binding domain"/>
    <property type="match status" value="1"/>
</dbReference>
<organism evidence="12 13">
    <name type="scientific">Subdoligranulum variabile</name>
    <dbReference type="NCBI Taxonomy" id="214851"/>
    <lineage>
        <taxon>Bacteria</taxon>
        <taxon>Bacillati</taxon>
        <taxon>Bacillota</taxon>
        <taxon>Clostridia</taxon>
        <taxon>Eubacteriales</taxon>
        <taxon>Oscillospiraceae</taxon>
        <taxon>Subdoligranulum</taxon>
    </lineage>
</organism>
<feature type="domain" description="Response regulatory" evidence="10">
    <location>
        <begin position="2"/>
        <end position="119"/>
    </location>
</feature>
<dbReference type="InterPro" id="IPR039420">
    <property type="entry name" value="WalR-like"/>
</dbReference>
<evidence type="ECO:0000256" key="7">
    <source>
        <dbReference type="ARBA" id="ARBA00024867"/>
    </source>
</evidence>
<keyword evidence="2 8" id="KW-0597">Phosphoprotein</keyword>
<dbReference type="PROSITE" id="PS50110">
    <property type="entry name" value="RESPONSE_REGULATORY"/>
    <property type="match status" value="1"/>
</dbReference>
<reference evidence="12" key="1">
    <citation type="submission" date="2021-02" db="EMBL/GenBank/DDBJ databases">
        <title>Infant gut strain persistence is associated with maternal origin, phylogeny, and functional potential including surface adhesion and iron acquisition.</title>
        <authorList>
            <person name="Lou Y.C."/>
        </authorList>
    </citation>
    <scope>NUCLEOTIDE SEQUENCE</scope>
    <source>
        <strain evidence="12">L3_101_000M1_dasL3_101_000M1_concoct_87</strain>
    </source>
</reference>
<evidence type="ECO:0000256" key="6">
    <source>
        <dbReference type="ARBA" id="ARBA00023163"/>
    </source>
</evidence>
<evidence type="ECO:0000256" key="9">
    <source>
        <dbReference type="PROSITE-ProRule" id="PRU01091"/>
    </source>
</evidence>
<dbReference type="Proteomes" id="UP000759273">
    <property type="component" value="Unassembled WGS sequence"/>
</dbReference>
<dbReference type="GO" id="GO:0006355">
    <property type="term" value="P:regulation of DNA-templated transcription"/>
    <property type="evidence" value="ECO:0007669"/>
    <property type="project" value="InterPro"/>
</dbReference>
<dbReference type="GO" id="GO:0000156">
    <property type="term" value="F:phosphorelay response regulator activity"/>
    <property type="evidence" value="ECO:0007669"/>
    <property type="project" value="TreeGrafter"/>
</dbReference>
<dbReference type="GO" id="GO:0032993">
    <property type="term" value="C:protein-DNA complex"/>
    <property type="evidence" value="ECO:0007669"/>
    <property type="project" value="TreeGrafter"/>
</dbReference>
<sequence>MRVLIVEDERLLAESLKTLLERKGFTVETAYDGISGAEYAETGIYDLLILDVMRLLMQAGENNTPKETILTYAWGFDSDAVENNVEVCIGFLRKKLKSLGSNVRIKSVRRVGYHLEVGA</sequence>
<evidence type="ECO:0000313" key="13">
    <source>
        <dbReference type="Proteomes" id="UP000759273"/>
    </source>
</evidence>
<evidence type="ECO:0000259" key="10">
    <source>
        <dbReference type="PROSITE" id="PS50110"/>
    </source>
</evidence>
<dbReference type="SUPFAM" id="SSF52172">
    <property type="entry name" value="CheY-like"/>
    <property type="match status" value="1"/>
</dbReference>
<dbReference type="InterPro" id="IPR011006">
    <property type="entry name" value="CheY-like_superfamily"/>
</dbReference>
<dbReference type="PANTHER" id="PTHR48111">
    <property type="entry name" value="REGULATOR OF RPOS"/>
    <property type="match status" value="1"/>
</dbReference>
<dbReference type="EMBL" id="JAGZGG010000054">
    <property type="protein sequence ID" value="MBS5333692.1"/>
    <property type="molecule type" value="Genomic_DNA"/>
</dbReference>
<keyword evidence="6" id="KW-0804">Transcription</keyword>
<dbReference type="CDD" id="cd00383">
    <property type="entry name" value="trans_reg_C"/>
    <property type="match status" value="1"/>
</dbReference>
<comment type="function">
    <text evidence="7">May play the central regulatory role in sporulation. It may be an element of the effector pathway responsible for the activation of sporulation genes in response to nutritional stress. Spo0A may act in concert with spo0H (a sigma factor) to control the expression of some genes that are critical to the sporulation process.</text>
</comment>
<name>A0A943DBX2_9FIRM</name>
<evidence type="ECO:0000256" key="2">
    <source>
        <dbReference type="ARBA" id="ARBA00022553"/>
    </source>
</evidence>
<keyword evidence="5 9" id="KW-0238">DNA-binding</keyword>
<keyword evidence="3" id="KW-0902">Two-component regulatory system</keyword>
<dbReference type="InterPro" id="IPR036388">
    <property type="entry name" value="WH-like_DNA-bd_sf"/>
</dbReference>
<protein>
    <recommendedName>
        <fullName evidence="1">Stage 0 sporulation protein A homolog</fullName>
    </recommendedName>
</protein>
<dbReference type="Pfam" id="PF00486">
    <property type="entry name" value="Trans_reg_C"/>
    <property type="match status" value="1"/>
</dbReference>
<accession>A0A943DBX2</accession>
<dbReference type="InterPro" id="IPR001867">
    <property type="entry name" value="OmpR/PhoB-type_DNA-bd"/>
</dbReference>
<evidence type="ECO:0000313" key="12">
    <source>
        <dbReference type="EMBL" id="MBS5333692.1"/>
    </source>
</evidence>
<evidence type="ECO:0000256" key="5">
    <source>
        <dbReference type="ARBA" id="ARBA00023125"/>
    </source>
</evidence>
<comment type="caution">
    <text evidence="12">The sequence shown here is derived from an EMBL/GenBank/DDBJ whole genome shotgun (WGS) entry which is preliminary data.</text>
</comment>
<evidence type="ECO:0000256" key="1">
    <source>
        <dbReference type="ARBA" id="ARBA00018672"/>
    </source>
</evidence>